<evidence type="ECO:0000256" key="1">
    <source>
        <dbReference type="SAM" id="Phobius"/>
    </source>
</evidence>
<dbReference type="OrthoDB" id="2486901at2"/>
<evidence type="ECO:0000313" key="3">
    <source>
        <dbReference type="Proteomes" id="UP000246635"/>
    </source>
</evidence>
<name>A0A2V2YVQ4_9BACL</name>
<sequence length="415" mass="46507">MSVKQKQIILLSTLVALMIVVVVVAVVIPLRSHKDSIEDSTVAAATTDFSSSELEPGYDMPLLPNRLLESRLYDAPSWPESSSMIVVNDSAQLRAAGISRYGRLEIISQPGELTKRDGGPTKYNGTYTVQYVDASGKTHKLPDQVKQVLRQLPEPAAVMKVVPLGDTDVLLFLPRYYRFAQGYDAIYTTYAYAITANEEAFPLEFVYNEKGSGLKVMDSFLFDMNGPIESAGTALSAQTVIMGERYEIGWTLDVDKHQLLAKELKDRTEEYAKLDDITSRASKHIEQAFGLTEVDYPDGKLPEDKLRELFTDQAWSNPGFQFLREDFVKQEQRTGNTNRAFAWNPIDAAYTSPDTIRFTFTINLWYAIGLAGHLEVELKQQNGQWIIADFGTLETEKLDDPNAPYSGLLMEDPLD</sequence>
<evidence type="ECO:0000313" key="2">
    <source>
        <dbReference type="EMBL" id="PWW05228.1"/>
    </source>
</evidence>
<accession>A0A2V2YVQ4</accession>
<dbReference type="RefSeq" id="WP_110043755.1">
    <property type="nucleotide sequence ID" value="NZ_CP054612.1"/>
</dbReference>
<comment type="caution">
    <text evidence="2">The sequence shown here is derived from an EMBL/GenBank/DDBJ whole genome shotgun (WGS) entry which is preliminary data.</text>
</comment>
<keyword evidence="1" id="KW-0812">Transmembrane</keyword>
<keyword evidence="1" id="KW-0472">Membrane</keyword>
<protein>
    <submittedName>
        <fullName evidence="2">Uncharacterized protein</fullName>
    </submittedName>
</protein>
<dbReference type="EMBL" id="QGTQ01000005">
    <property type="protein sequence ID" value="PWW05228.1"/>
    <property type="molecule type" value="Genomic_DNA"/>
</dbReference>
<organism evidence="2 3">
    <name type="scientific">Paenibacillus cellulosilyticus</name>
    <dbReference type="NCBI Taxonomy" id="375489"/>
    <lineage>
        <taxon>Bacteria</taxon>
        <taxon>Bacillati</taxon>
        <taxon>Bacillota</taxon>
        <taxon>Bacilli</taxon>
        <taxon>Bacillales</taxon>
        <taxon>Paenibacillaceae</taxon>
        <taxon>Paenibacillus</taxon>
    </lineage>
</organism>
<proteinExistence type="predicted"/>
<keyword evidence="3" id="KW-1185">Reference proteome</keyword>
<dbReference type="Proteomes" id="UP000246635">
    <property type="component" value="Unassembled WGS sequence"/>
</dbReference>
<feature type="transmembrane region" description="Helical" evidence="1">
    <location>
        <begin position="7"/>
        <end position="30"/>
    </location>
</feature>
<gene>
    <name evidence="2" type="ORF">DFQ01_105212</name>
</gene>
<keyword evidence="1" id="KW-1133">Transmembrane helix</keyword>
<dbReference type="AlphaFoldDB" id="A0A2V2YVQ4"/>
<reference evidence="2 3" key="1">
    <citation type="submission" date="2018-05" db="EMBL/GenBank/DDBJ databases">
        <title>Genomic Encyclopedia of Type Strains, Phase III (KMG-III): the genomes of soil and plant-associated and newly described type strains.</title>
        <authorList>
            <person name="Whitman W."/>
        </authorList>
    </citation>
    <scope>NUCLEOTIDE SEQUENCE [LARGE SCALE GENOMIC DNA]</scope>
    <source>
        <strain evidence="2 3">CECT 5696</strain>
    </source>
</reference>